<name>A0A820C193_9BILA</name>
<dbReference type="AlphaFoldDB" id="A0A820C193"/>
<evidence type="ECO:0000313" key="3">
    <source>
        <dbReference type="Proteomes" id="UP000663874"/>
    </source>
</evidence>
<feature type="compositionally biased region" description="Low complexity" evidence="1">
    <location>
        <begin position="136"/>
        <end position="152"/>
    </location>
</feature>
<evidence type="ECO:0000256" key="1">
    <source>
        <dbReference type="SAM" id="MobiDB-lite"/>
    </source>
</evidence>
<proteinExistence type="predicted"/>
<comment type="caution">
    <text evidence="2">The sequence shown here is derived from an EMBL/GenBank/DDBJ whole genome shotgun (WGS) entry which is preliminary data.</text>
</comment>
<evidence type="ECO:0000313" key="2">
    <source>
        <dbReference type="EMBL" id="CAF4208918.1"/>
    </source>
</evidence>
<sequence length="158" mass="18012">MFYIKTEYFNIHKTHNHINYQIRLNSLSDLTENDLDLTESSNTSSITNRDRKYSCHTNHKNISTSISSLPKVPIYARIVKTPRVTNTTINTTERNRLSSSFTSAATSLLQPIENDGIETNESTMKVIPINHLRQTSDSNVQNNSKKSNKLSSFFQTDV</sequence>
<accession>A0A820C193</accession>
<protein>
    <submittedName>
        <fullName evidence="2">Uncharacterized protein</fullName>
    </submittedName>
</protein>
<dbReference type="EMBL" id="CAJOBE010017237">
    <property type="protein sequence ID" value="CAF4208918.1"/>
    <property type="molecule type" value="Genomic_DNA"/>
</dbReference>
<feature type="region of interest" description="Disordered" evidence="1">
    <location>
        <begin position="135"/>
        <end position="158"/>
    </location>
</feature>
<reference evidence="2" key="1">
    <citation type="submission" date="2021-02" db="EMBL/GenBank/DDBJ databases">
        <authorList>
            <person name="Nowell W R."/>
        </authorList>
    </citation>
    <scope>NUCLEOTIDE SEQUENCE</scope>
</reference>
<dbReference type="Proteomes" id="UP000663874">
    <property type="component" value="Unassembled WGS sequence"/>
</dbReference>
<organism evidence="2 3">
    <name type="scientific">Rotaria sordida</name>
    <dbReference type="NCBI Taxonomy" id="392033"/>
    <lineage>
        <taxon>Eukaryota</taxon>
        <taxon>Metazoa</taxon>
        <taxon>Spiralia</taxon>
        <taxon>Gnathifera</taxon>
        <taxon>Rotifera</taxon>
        <taxon>Eurotatoria</taxon>
        <taxon>Bdelloidea</taxon>
        <taxon>Philodinida</taxon>
        <taxon>Philodinidae</taxon>
        <taxon>Rotaria</taxon>
    </lineage>
</organism>
<gene>
    <name evidence="2" type="ORF">FNK824_LOCUS36662</name>
</gene>